<name>A0A6I3XKN0_9BURK</name>
<organism evidence="1 2">
    <name type="scientific">Pseudoduganella dura</name>
    <dbReference type="NCBI Taxonomy" id="321982"/>
    <lineage>
        <taxon>Bacteria</taxon>
        <taxon>Pseudomonadati</taxon>
        <taxon>Pseudomonadota</taxon>
        <taxon>Betaproteobacteria</taxon>
        <taxon>Burkholderiales</taxon>
        <taxon>Oxalobacteraceae</taxon>
        <taxon>Telluria group</taxon>
        <taxon>Pseudoduganella</taxon>
    </lineage>
</organism>
<sequence>MQNRAAAPLTSQAGRQVIPSVIGANDISRTYAHNVRHKLANLIARKDPR</sequence>
<evidence type="ECO:0000313" key="1">
    <source>
        <dbReference type="EMBL" id="MUI13762.1"/>
    </source>
</evidence>
<gene>
    <name evidence="1" type="ORF">GJV26_15015</name>
</gene>
<dbReference type="EMBL" id="WNWM01000002">
    <property type="protein sequence ID" value="MUI13762.1"/>
    <property type="molecule type" value="Genomic_DNA"/>
</dbReference>
<evidence type="ECO:0000313" key="2">
    <source>
        <dbReference type="Proteomes" id="UP000431684"/>
    </source>
</evidence>
<proteinExistence type="predicted"/>
<dbReference type="AlphaFoldDB" id="A0A6I3XKN0"/>
<protein>
    <submittedName>
        <fullName evidence="1">Uncharacterized protein</fullName>
    </submittedName>
</protein>
<accession>A0A6I3XKN0</accession>
<comment type="caution">
    <text evidence="1">The sequence shown here is derived from an EMBL/GenBank/DDBJ whole genome shotgun (WGS) entry which is preliminary data.</text>
</comment>
<dbReference type="Proteomes" id="UP000431684">
    <property type="component" value="Unassembled WGS sequence"/>
</dbReference>
<keyword evidence="2" id="KW-1185">Reference proteome</keyword>
<dbReference type="RefSeq" id="WP_155709534.1">
    <property type="nucleotide sequence ID" value="NZ_BMWU01000001.1"/>
</dbReference>
<reference evidence="1 2" key="1">
    <citation type="submission" date="2019-11" db="EMBL/GenBank/DDBJ databases">
        <title>Draft Genome Sequences of Six Type Strains of the Genus Massilia.</title>
        <authorList>
            <person name="Miess H."/>
            <person name="Frediansyah A."/>
            <person name="Goeker M."/>
            <person name="Gross H."/>
        </authorList>
    </citation>
    <scope>NUCLEOTIDE SEQUENCE [LARGE SCALE GENOMIC DNA]</scope>
    <source>
        <strain evidence="1 2">DSM 17513</strain>
    </source>
</reference>